<keyword evidence="3" id="KW-1185">Reference proteome</keyword>
<proteinExistence type="predicted"/>
<evidence type="ECO:0000259" key="1">
    <source>
        <dbReference type="Pfam" id="PF12937"/>
    </source>
</evidence>
<name>A0A2H3DII3_ARMGA</name>
<dbReference type="Gene3D" id="3.80.10.10">
    <property type="entry name" value="Ribonuclease Inhibitor"/>
    <property type="match status" value="1"/>
</dbReference>
<evidence type="ECO:0000313" key="3">
    <source>
        <dbReference type="Proteomes" id="UP000217790"/>
    </source>
</evidence>
<dbReference type="InParanoid" id="A0A2H3DII3"/>
<dbReference type="Pfam" id="PF12937">
    <property type="entry name" value="F-box-like"/>
    <property type="match status" value="1"/>
</dbReference>
<dbReference type="Proteomes" id="UP000217790">
    <property type="component" value="Unassembled WGS sequence"/>
</dbReference>
<evidence type="ECO:0000313" key="2">
    <source>
        <dbReference type="EMBL" id="PBK88053.1"/>
    </source>
</evidence>
<dbReference type="OrthoDB" id="5354526at2759"/>
<gene>
    <name evidence="2" type="ORF">ARMGADRAFT_1034333</name>
</gene>
<dbReference type="SUPFAM" id="SSF52047">
    <property type="entry name" value="RNI-like"/>
    <property type="match status" value="1"/>
</dbReference>
<dbReference type="STRING" id="47427.A0A2H3DII3"/>
<feature type="domain" description="F-box" evidence="1">
    <location>
        <begin position="6"/>
        <end position="45"/>
    </location>
</feature>
<dbReference type="EMBL" id="KZ293675">
    <property type="protein sequence ID" value="PBK88053.1"/>
    <property type="molecule type" value="Genomic_DNA"/>
</dbReference>
<dbReference type="InterPro" id="IPR032675">
    <property type="entry name" value="LRR_dom_sf"/>
</dbReference>
<reference evidence="3" key="1">
    <citation type="journal article" date="2017" name="Nat. Ecol. Evol.">
        <title>Genome expansion and lineage-specific genetic innovations in the forest pathogenic fungi Armillaria.</title>
        <authorList>
            <person name="Sipos G."/>
            <person name="Prasanna A.N."/>
            <person name="Walter M.C."/>
            <person name="O'Connor E."/>
            <person name="Balint B."/>
            <person name="Krizsan K."/>
            <person name="Kiss B."/>
            <person name="Hess J."/>
            <person name="Varga T."/>
            <person name="Slot J."/>
            <person name="Riley R."/>
            <person name="Boka B."/>
            <person name="Rigling D."/>
            <person name="Barry K."/>
            <person name="Lee J."/>
            <person name="Mihaltcheva S."/>
            <person name="LaButti K."/>
            <person name="Lipzen A."/>
            <person name="Waldron R."/>
            <person name="Moloney N.M."/>
            <person name="Sperisen C."/>
            <person name="Kredics L."/>
            <person name="Vagvoelgyi C."/>
            <person name="Patrignani A."/>
            <person name="Fitzpatrick D."/>
            <person name="Nagy I."/>
            <person name="Doyle S."/>
            <person name="Anderson J.B."/>
            <person name="Grigoriev I.V."/>
            <person name="Gueldener U."/>
            <person name="Muensterkoetter M."/>
            <person name="Nagy L.G."/>
        </authorList>
    </citation>
    <scope>NUCLEOTIDE SEQUENCE [LARGE SCALE GENOMIC DNA]</scope>
    <source>
        <strain evidence="3">Ar21-2</strain>
    </source>
</reference>
<protein>
    <recommendedName>
        <fullName evidence="1">F-box domain-containing protein</fullName>
    </recommendedName>
</protein>
<accession>A0A2H3DII3</accession>
<sequence>MSGLATETLIQIFEYLDSNSDLLHVIQTCKVFYDIGIAQLYRHLHYDTYQEFVAHDVFCLNQRDTMRRIPRSIGLNGVIYPTDPNSADGDDRRRGRFQVDMWIRILSFTSLHTLCFKTCGLPDMQSFSYLLQGCRSLRKLVIDECTFYEEPLDLGEGYGIFPRLPITDLSLLGHITVHSNTQSGGSDPYPFHYFLTITSLRTLAIGVVKDVDRVLAGHAPHKFDLSSLCKLKTLRLCLRSSFFTMATQEEFATFLNEKCQSVQELEVTRFLQGRTQILRLFPRALRNLTSYKGSSDFLIPLMDAGSSLKRLDISNCPMLLVDALGLLEKVAARWPNLESLDITIKEWDTEILYAISHLFRDFRVLKIKYEIGHLNESSILSMASMFFSEMKNMKTLHIYRPETRFVGMWFMRPGPVPLATDEIRNLMAGWIKPCPNLTEVKLENDKLFCRKSTEKVYFNGGKEERPPMIGEGKRCCDEEEAHTGSSEHRASFSPALGLLPRLNGATTAWREGMEWVAFGDDSQIRVDTDMRALACFSDSGGDVAMGGAH</sequence>
<dbReference type="OMA" id="ITIKEWD"/>
<dbReference type="InterPro" id="IPR001810">
    <property type="entry name" value="F-box_dom"/>
</dbReference>
<organism evidence="2 3">
    <name type="scientific">Armillaria gallica</name>
    <name type="common">Bulbous honey fungus</name>
    <name type="synonym">Armillaria bulbosa</name>
    <dbReference type="NCBI Taxonomy" id="47427"/>
    <lineage>
        <taxon>Eukaryota</taxon>
        <taxon>Fungi</taxon>
        <taxon>Dikarya</taxon>
        <taxon>Basidiomycota</taxon>
        <taxon>Agaricomycotina</taxon>
        <taxon>Agaricomycetes</taxon>
        <taxon>Agaricomycetidae</taxon>
        <taxon>Agaricales</taxon>
        <taxon>Marasmiineae</taxon>
        <taxon>Physalacriaceae</taxon>
        <taxon>Armillaria</taxon>
    </lineage>
</organism>
<dbReference type="AlphaFoldDB" id="A0A2H3DII3"/>